<evidence type="ECO:0000313" key="2">
    <source>
        <dbReference type="Proteomes" id="UP001164539"/>
    </source>
</evidence>
<dbReference type="EMBL" id="CM051406">
    <property type="protein sequence ID" value="KAJ4702747.1"/>
    <property type="molecule type" value="Genomic_DNA"/>
</dbReference>
<evidence type="ECO:0000313" key="1">
    <source>
        <dbReference type="EMBL" id="KAJ4702747.1"/>
    </source>
</evidence>
<name>A0ACC1WV30_MELAZ</name>
<keyword evidence="1" id="KW-0547">Nucleotide-binding</keyword>
<keyword evidence="1" id="KW-0067">ATP-binding</keyword>
<protein>
    <submittedName>
        <fullName evidence="1">DNA helicase</fullName>
    </submittedName>
</protein>
<proteinExistence type="predicted"/>
<sequence length="127" mass="14110">MRTPMMVMTEMMTMIKVHGQAQPRNRTSEPASGNAENGASSANRQVKTLIIGIELFQRVTQTLLTLLTQHEETVIQEGGLTATAAKELETGEFSIVADNGIYCIDEFSKMDIRDQLGIHEAREQQTQ</sequence>
<comment type="caution">
    <text evidence="1">The sequence shown here is derived from an EMBL/GenBank/DDBJ whole genome shotgun (WGS) entry which is preliminary data.</text>
</comment>
<keyword evidence="1" id="KW-0347">Helicase</keyword>
<accession>A0ACC1WV30</accession>
<keyword evidence="1" id="KW-0378">Hydrolase</keyword>
<keyword evidence="2" id="KW-1185">Reference proteome</keyword>
<organism evidence="1 2">
    <name type="scientific">Melia azedarach</name>
    <name type="common">Chinaberry tree</name>
    <dbReference type="NCBI Taxonomy" id="155640"/>
    <lineage>
        <taxon>Eukaryota</taxon>
        <taxon>Viridiplantae</taxon>
        <taxon>Streptophyta</taxon>
        <taxon>Embryophyta</taxon>
        <taxon>Tracheophyta</taxon>
        <taxon>Spermatophyta</taxon>
        <taxon>Magnoliopsida</taxon>
        <taxon>eudicotyledons</taxon>
        <taxon>Gunneridae</taxon>
        <taxon>Pentapetalae</taxon>
        <taxon>rosids</taxon>
        <taxon>malvids</taxon>
        <taxon>Sapindales</taxon>
        <taxon>Meliaceae</taxon>
        <taxon>Melia</taxon>
    </lineage>
</organism>
<dbReference type="Proteomes" id="UP001164539">
    <property type="component" value="Chromosome 13"/>
</dbReference>
<reference evidence="1 2" key="1">
    <citation type="journal article" date="2023" name="Science">
        <title>Complex scaffold remodeling in plant triterpene biosynthesis.</title>
        <authorList>
            <person name="De La Pena R."/>
            <person name="Hodgson H."/>
            <person name="Liu J.C."/>
            <person name="Stephenson M.J."/>
            <person name="Martin A.C."/>
            <person name="Owen C."/>
            <person name="Harkess A."/>
            <person name="Leebens-Mack J."/>
            <person name="Jimenez L.E."/>
            <person name="Osbourn A."/>
            <person name="Sattely E.S."/>
        </authorList>
    </citation>
    <scope>NUCLEOTIDE SEQUENCE [LARGE SCALE GENOMIC DNA]</scope>
    <source>
        <strain evidence="2">cv. JPN11</strain>
        <tissue evidence="1">Leaf</tissue>
    </source>
</reference>
<gene>
    <name evidence="1" type="ORF">OWV82_022750</name>
</gene>